<name>A0AAN9GZS1_9TELE</name>
<feature type="region of interest" description="Disordered" evidence="1">
    <location>
        <begin position="304"/>
        <end position="329"/>
    </location>
</feature>
<feature type="compositionally biased region" description="Polar residues" evidence="1">
    <location>
        <begin position="1519"/>
        <end position="1529"/>
    </location>
</feature>
<feature type="domain" description="Myb-like" evidence="2">
    <location>
        <begin position="465"/>
        <end position="513"/>
    </location>
</feature>
<dbReference type="SMART" id="SM00717">
    <property type="entry name" value="SANT"/>
    <property type="match status" value="1"/>
</dbReference>
<dbReference type="InterPro" id="IPR009057">
    <property type="entry name" value="Homeodomain-like_sf"/>
</dbReference>
<organism evidence="3 4">
    <name type="scientific">Phoxinus phoxinus</name>
    <name type="common">Eurasian minnow</name>
    <dbReference type="NCBI Taxonomy" id="58324"/>
    <lineage>
        <taxon>Eukaryota</taxon>
        <taxon>Metazoa</taxon>
        <taxon>Chordata</taxon>
        <taxon>Craniata</taxon>
        <taxon>Vertebrata</taxon>
        <taxon>Euteleostomi</taxon>
        <taxon>Actinopterygii</taxon>
        <taxon>Neopterygii</taxon>
        <taxon>Teleostei</taxon>
        <taxon>Ostariophysi</taxon>
        <taxon>Cypriniformes</taxon>
        <taxon>Leuciscidae</taxon>
        <taxon>Phoxininae</taxon>
        <taxon>Phoxinus</taxon>
    </lineage>
</organism>
<feature type="region of interest" description="Disordered" evidence="1">
    <location>
        <begin position="1024"/>
        <end position="1048"/>
    </location>
</feature>
<feature type="compositionally biased region" description="Acidic residues" evidence="1">
    <location>
        <begin position="390"/>
        <end position="408"/>
    </location>
</feature>
<reference evidence="3 4" key="1">
    <citation type="submission" date="2024-02" db="EMBL/GenBank/DDBJ databases">
        <title>Chromosome-level genome assembly of the Eurasian Minnow (Phoxinus phoxinus).</title>
        <authorList>
            <person name="Oriowo T.O."/>
            <person name="Martin S."/>
            <person name="Stange M."/>
            <person name="Chrysostomakis Y."/>
            <person name="Brown T."/>
            <person name="Winkler S."/>
            <person name="Kukowka S."/>
            <person name="Myers E.W."/>
            <person name="Bohne A."/>
        </authorList>
    </citation>
    <scope>NUCLEOTIDE SEQUENCE [LARGE SCALE GENOMIC DNA]</scope>
    <source>
        <strain evidence="3">ZFMK-TIS-60720</strain>
        <tissue evidence="3">Whole Organism</tissue>
    </source>
</reference>
<dbReference type="CDD" id="cd00167">
    <property type="entry name" value="SANT"/>
    <property type="match status" value="1"/>
</dbReference>
<evidence type="ECO:0000256" key="1">
    <source>
        <dbReference type="SAM" id="MobiDB-lite"/>
    </source>
</evidence>
<dbReference type="EMBL" id="JAYKXH010000015">
    <property type="protein sequence ID" value="KAK7143232.1"/>
    <property type="molecule type" value="Genomic_DNA"/>
</dbReference>
<feature type="compositionally biased region" description="Basic and acidic residues" evidence="1">
    <location>
        <begin position="350"/>
        <end position="359"/>
    </location>
</feature>
<dbReference type="PANTHER" id="PTHR22929">
    <property type="entry name" value="RNA POLYMERASE III TRANSCRIPTION INITIATION FACTOR B"/>
    <property type="match status" value="1"/>
</dbReference>
<feature type="compositionally biased region" description="Low complexity" evidence="1">
    <location>
        <begin position="78"/>
        <end position="95"/>
    </location>
</feature>
<dbReference type="PANTHER" id="PTHR22929:SF0">
    <property type="entry name" value="TRANSCRIPTION FACTOR TFIIIB COMPONENT B'' HOMOLOG"/>
    <property type="match status" value="1"/>
</dbReference>
<feature type="compositionally biased region" description="Basic and acidic residues" evidence="1">
    <location>
        <begin position="1165"/>
        <end position="1182"/>
    </location>
</feature>
<feature type="compositionally biased region" description="Acidic residues" evidence="1">
    <location>
        <begin position="772"/>
        <end position="782"/>
    </location>
</feature>
<evidence type="ECO:0000259" key="2">
    <source>
        <dbReference type="SMART" id="SM00717"/>
    </source>
</evidence>
<feature type="compositionally biased region" description="Low complexity" evidence="1">
    <location>
        <begin position="1213"/>
        <end position="1227"/>
    </location>
</feature>
<feature type="compositionally biased region" description="Polar residues" evidence="1">
    <location>
        <begin position="1074"/>
        <end position="1085"/>
    </location>
</feature>
<feature type="compositionally biased region" description="Basic residues" evidence="1">
    <location>
        <begin position="1455"/>
        <end position="1468"/>
    </location>
</feature>
<dbReference type="GO" id="GO:0001156">
    <property type="term" value="F:TFIIIC-class transcription factor complex binding"/>
    <property type="evidence" value="ECO:0007669"/>
    <property type="project" value="TreeGrafter"/>
</dbReference>
<feature type="compositionally biased region" description="Acidic residues" evidence="1">
    <location>
        <begin position="733"/>
        <end position="742"/>
    </location>
</feature>
<feature type="compositionally biased region" description="Polar residues" evidence="1">
    <location>
        <begin position="1669"/>
        <end position="1680"/>
    </location>
</feature>
<feature type="compositionally biased region" description="Low complexity" evidence="1">
    <location>
        <begin position="367"/>
        <end position="379"/>
    </location>
</feature>
<gene>
    <name evidence="3" type="ORF">R3I93_014405</name>
</gene>
<feature type="compositionally biased region" description="Polar residues" evidence="1">
    <location>
        <begin position="1183"/>
        <end position="1194"/>
    </location>
</feature>
<comment type="caution">
    <text evidence="3">The sequence shown here is derived from an EMBL/GenBank/DDBJ whole genome shotgun (WGS) entry which is preliminary data.</text>
</comment>
<dbReference type="GO" id="GO:0070898">
    <property type="term" value="P:RNA polymerase III preinitiation complex assembly"/>
    <property type="evidence" value="ECO:0007669"/>
    <property type="project" value="TreeGrafter"/>
</dbReference>
<evidence type="ECO:0000313" key="3">
    <source>
        <dbReference type="EMBL" id="KAK7143232.1"/>
    </source>
</evidence>
<protein>
    <recommendedName>
        <fullName evidence="2">Myb-like domain-containing protein</fullName>
    </recommendedName>
</protein>
<dbReference type="SUPFAM" id="SSF46689">
    <property type="entry name" value="Homeodomain-like"/>
    <property type="match status" value="1"/>
</dbReference>
<dbReference type="Proteomes" id="UP001364617">
    <property type="component" value="Unassembled WGS sequence"/>
</dbReference>
<feature type="compositionally biased region" description="Basic and acidic residues" evidence="1">
    <location>
        <begin position="1445"/>
        <end position="1454"/>
    </location>
</feature>
<feature type="compositionally biased region" description="Polar residues" evidence="1">
    <location>
        <begin position="1537"/>
        <end position="1563"/>
    </location>
</feature>
<feature type="compositionally biased region" description="Basic and acidic residues" evidence="1">
    <location>
        <begin position="1394"/>
        <end position="1407"/>
    </location>
</feature>
<dbReference type="GO" id="GO:0000126">
    <property type="term" value="C:transcription factor TFIIIB complex"/>
    <property type="evidence" value="ECO:0007669"/>
    <property type="project" value="TreeGrafter"/>
</dbReference>
<feature type="compositionally biased region" description="Polar residues" evidence="1">
    <location>
        <begin position="1585"/>
        <end position="1602"/>
    </location>
</feature>
<feature type="region of interest" description="Disordered" evidence="1">
    <location>
        <begin position="1066"/>
        <end position="1085"/>
    </location>
</feature>
<evidence type="ECO:0000313" key="4">
    <source>
        <dbReference type="Proteomes" id="UP001364617"/>
    </source>
</evidence>
<proteinExistence type="predicted"/>
<feature type="compositionally biased region" description="Polar residues" evidence="1">
    <location>
        <begin position="1253"/>
        <end position="1273"/>
    </location>
</feature>
<feature type="compositionally biased region" description="Polar residues" evidence="1">
    <location>
        <begin position="60"/>
        <end position="72"/>
    </location>
</feature>
<keyword evidence="4" id="KW-1185">Reference proteome</keyword>
<dbReference type="Pfam" id="PF15963">
    <property type="entry name" value="Myb_DNA-bind_7"/>
    <property type="match status" value="1"/>
</dbReference>
<feature type="region of interest" description="Disordered" evidence="1">
    <location>
        <begin position="350"/>
        <end position="409"/>
    </location>
</feature>
<feature type="region of interest" description="Disordered" evidence="1">
    <location>
        <begin position="564"/>
        <end position="817"/>
    </location>
</feature>
<feature type="region of interest" description="Disordered" evidence="1">
    <location>
        <begin position="1132"/>
        <end position="1274"/>
    </location>
</feature>
<feature type="region of interest" description="Disordered" evidence="1">
    <location>
        <begin position="210"/>
        <end position="238"/>
    </location>
</feature>
<feature type="region of interest" description="Disordered" evidence="1">
    <location>
        <begin position="1"/>
        <end position="198"/>
    </location>
</feature>
<sequence length="1708" mass="187098">MMRRSRISVRPNVKPTGRALVASQDNVLTPADSAPSEGSEVMAEKLKTDPPIALERTNEEASQGSSSNNQLEAISHGVDVASKSSDAQDSASTSVTAGPQRRKRFTALPNLAKPRASPASSRTPKSPSKSPVKPVTPSETETSTPTAETSLQIPEPGHNSSAPGRRRPPGGGRQAKVQPIPAAPLQNDRETETQVDGGLEDTVVLLTVQQGESQRPLRTSKPDTILVHENPPECPVPPAVEDMVAQQESGSEPPLGQSQTDLLRERLKKLQSPLKILKSLKTLNDPADMVRLAQARKLRELLKKEMNKDKEDKKKPKLGIKERKAPKDHTKMTMRELIYYLPVSNPMKSFTDEEQKASETELPVDDSPTPTTSKTPAAPLVQETLAEDAGHEEDEERVEETQPEEEEPMVVPRVKVAEDGSLIIDEESLTVQVLRAKGPNPAEDRDPIFERGSTTTYSSFRKGTYTKPWSSGETELFFLAISMVGTDFSMIGQLFPHRGRLEIKNKFKKEERNNSWRIDKAFKEKRRLDLDFFKKLMEQVLKDEENKKNKNKVLLKLAKAQSRVQRKVRATKRKEMDTSEGSDSDVVAGEKENEDLSNDGGSDTTSKKHRGRGANTPQRGIKRTNGEAAIDEPEDFENATSDGQSQDDSRLRESDSSENINKSPAIKPAQLKGRSQRPIPNFSRRWGNRRPEPKSSTPEGGTSVAGEGKMDRSTKVPSDLIQEKKKQSKVFLELEDLEEEPDLSSVHEQIFNKPTRSGRIPKLSQHVMQAAAEEEEDEEELSEPPVSSKTCNQGIKAPGRRAKLKPGPTLKQGMHRRGKSRLVTLLASGAEDDDEEDEDVEDCVLSQVDFPSSPEEENQAFVPMSLRPLLPVNSEVVETMEELDISVNVPDILSTSQNALCPEMSYEQAALPAGPVIYEHQLDLLADVIEFLDPDHMEVCKEINNEAAQTLLTIGNSAQMTQTSEIPCTGENEILGQSSIVHEEVVHEEVITETAIMSGPSVSCESELKDDVEFSSCETHIPELSAEETKEEPIKSQTTDAHPGPIQHETQDLACSNSVSPPKICRFSKPKPNIGQSLRTRRAPQQQIYPELVTDSVGPSVTEKDNNAIQPMQEDSVPVDHLSVSSTFPEVLQLEKSSETREDSLNVVSERVTKEDNGSVSSLKRKNDDIITEKEEAREPQRTKSVSESQSTSDEPAKPVRRSRGPKPKPNLTQTSRHTRTQTQHKTVINEKLPAAESSTSTSTSPEEGAVVTTESDVSQSAAQEAASNTESAQAVKDVTPLVVSEHESRKKTLVMLDENKKTSPVKVFEESTVKRFGCESEEISAEHTPEEPLFILSLTEIPPTLDEGAGFRTEPLPLTAVSELHSHGQSANESREVSHLLITDALVPVSEDEEKKSGEGDVDKSRKGGLKRKTPASTSQGSTEGESQAEHHVVELLGSPVAEGTKDEKEHLEKKRKLPERTRRAKLQVKPIPISRRNARGVAAKEDTAALSLKETTSLPISTRETRAVPEQTAPAAVSTTDNSTSAAISDREANTGLTATSDNSRSPQRENYPQESFQKGPSQGIMGQVDLPGKETVELASGPDSQSVSQITPIATSGSLTRPGRKPKGFLSFISSKSTQGPPAAHRGVKPGPQKPAVNTTRPERKRIAAGPVTMAKNPDVKGPSPISASTNASVIEQNSEEEPTSVSKYFFSDIFTEVDEPEDLD</sequence>
<feature type="compositionally biased region" description="Low complexity" evidence="1">
    <location>
        <begin position="113"/>
        <end position="150"/>
    </location>
</feature>
<feature type="compositionally biased region" description="Polar residues" evidence="1">
    <location>
        <begin position="1495"/>
        <end position="1504"/>
    </location>
</feature>
<feature type="region of interest" description="Disordered" evidence="1">
    <location>
        <begin position="1390"/>
        <end position="1687"/>
    </location>
</feature>
<feature type="compositionally biased region" description="Polar residues" evidence="1">
    <location>
        <begin position="1416"/>
        <end position="1427"/>
    </location>
</feature>
<dbReference type="InterPro" id="IPR039467">
    <property type="entry name" value="TFIIIB_B''_Myb"/>
</dbReference>
<dbReference type="InterPro" id="IPR001005">
    <property type="entry name" value="SANT/Myb"/>
</dbReference>
<accession>A0AAN9GZS1</accession>